<dbReference type="PIRSF" id="PIRSF037167">
    <property type="entry name" value="Mtase_YfcB_prd"/>
    <property type="match status" value="1"/>
</dbReference>
<dbReference type="GO" id="GO:0005829">
    <property type="term" value="C:cytosol"/>
    <property type="evidence" value="ECO:0007669"/>
    <property type="project" value="TreeGrafter"/>
</dbReference>
<evidence type="ECO:0000256" key="1">
    <source>
        <dbReference type="ARBA" id="ARBA00022603"/>
    </source>
</evidence>
<dbReference type="Proteomes" id="UP000009080">
    <property type="component" value="Chromosome"/>
</dbReference>
<keyword evidence="3 4" id="KW-0949">S-adenosyl-L-methionine</keyword>
<comment type="similarity">
    <text evidence="4">Belongs to the protein N5-glutamine methyltransferase family. PrmB subfamily.</text>
</comment>
<dbReference type="STRING" id="377629.TERTU_2508"/>
<evidence type="ECO:0000259" key="5">
    <source>
        <dbReference type="Pfam" id="PF05175"/>
    </source>
</evidence>
<dbReference type="InterPro" id="IPR002052">
    <property type="entry name" value="DNA_methylase_N6_adenine_CS"/>
</dbReference>
<keyword evidence="6" id="KW-0687">Ribonucleoprotein</keyword>
<name>C5BL72_TERTT</name>
<keyword evidence="6" id="KW-0689">Ribosomal protein</keyword>
<dbReference type="Gene3D" id="3.40.50.150">
    <property type="entry name" value="Vaccinia Virus protein VP39"/>
    <property type="match status" value="1"/>
</dbReference>
<dbReference type="HOGENOM" id="CLU_018398_5_1_6"/>
<dbReference type="EMBL" id="CP001614">
    <property type="protein sequence ID" value="ACR11777.1"/>
    <property type="molecule type" value="Genomic_DNA"/>
</dbReference>
<dbReference type="InterPro" id="IPR017127">
    <property type="entry name" value="Ribosome_uL3_MTase"/>
</dbReference>
<dbReference type="Gene3D" id="1.10.8.10">
    <property type="entry name" value="DNA helicase RuvA subunit, C-terminal domain"/>
    <property type="match status" value="1"/>
</dbReference>
<comment type="function">
    <text evidence="4">Methylates ribosomal protein uL3 on a specific glutamine residue.</text>
</comment>
<dbReference type="GO" id="GO:0005840">
    <property type="term" value="C:ribosome"/>
    <property type="evidence" value="ECO:0007669"/>
    <property type="project" value="UniProtKB-KW"/>
</dbReference>
<dbReference type="InterPro" id="IPR007848">
    <property type="entry name" value="Small_mtfrase_dom"/>
</dbReference>
<evidence type="ECO:0000256" key="2">
    <source>
        <dbReference type="ARBA" id="ARBA00022679"/>
    </source>
</evidence>
<protein>
    <recommendedName>
        <fullName evidence="4">Ribosomal protein uL3 glutamine methyltransferase</fullName>
        <shortName evidence="4">uL3 MTase</shortName>
        <ecNumber evidence="4">2.1.1.298</ecNumber>
    </recommendedName>
    <alternativeName>
        <fullName evidence="4">N5-glutamine methyltransferase PrmB</fullName>
    </alternativeName>
</protein>
<keyword evidence="2 4" id="KW-0808">Transferase</keyword>
<dbReference type="CDD" id="cd02440">
    <property type="entry name" value="AdoMet_MTases"/>
    <property type="match status" value="1"/>
</dbReference>
<accession>C5BL72</accession>
<dbReference type="HAMAP" id="MF_02125">
    <property type="entry name" value="L3_methyltr_PrmB"/>
    <property type="match status" value="1"/>
</dbReference>
<dbReference type="NCBIfam" id="TIGR00536">
    <property type="entry name" value="hemK_fam"/>
    <property type="match status" value="1"/>
</dbReference>
<dbReference type="SUPFAM" id="SSF53335">
    <property type="entry name" value="S-adenosyl-L-methionine-dependent methyltransferases"/>
    <property type="match status" value="1"/>
</dbReference>
<comment type="catalytic activity">
    <reaction evidence="4">
        <text>L-glutaminyl-[ribosomal protein uL3] + S-adenosyl-L-methionine = N(5)-methyl-L-glutaminyl-[ribosomal protein uL3] + S-adenosyl-L-homocysteine + H(+)</text>
        <dbReference type="Rhea" id="RHEA:45020"/>
        <dbReference type="Rhea" id="RHEA-COMP:11063"/>
        <dbReference type="Rhea" id="RHEA-COMP:11064"/>
        <dbReference type="ChEBI" id="CHEBI:15378"/>
        <dbReference type="ChEBI" id="CHEBI:30011"/>
        <dbReference type="ChEBI" id="CHEBI:57856"/>
        <dbReference type="ChEBI" id="CHEBI:59789"/>
        <dbReference type="ChEBI" id="CHEBI:61891"/>
        <dbReference type="EC" id="2.1.1.298"/>
    </reaction>
</comment>
<dbReference type="RefSeq" id="WP_015817888.1">
    <property type="nucleotide sequence ID" value="NC_012997.1"/>
</dbReference>
<dbReference type="EC" id="2.1.1.298" evidence="4"/>
<organism evidence="6 7">
    <name type="scientific">Teredinibacter turnerae (strain ATCC 39867 / T7901)</name>
    <dbReference type="NCBI Taxonomy" id="377629"/>
    <lineage>
        <taxon>Bacteria</taxon>
        <taxon>Pseudomonadati</taxon>
        <taxon>Pseudomonadota</taxon>
        <taxon>Gammaproteobacteria</taxon>
        <taxon>Cellvibrionales</taxon>
        <taxon>Cellvibrionaceae</taxon>
        <taxon>Teredinibacter</taxon>
    </lineage>
</organism>
<evidence type="ECO:0000313" key="6">
    <source>
        <dbReference type="EMBL" id="ACR11777.1"/>
    </source>
</evidence>
<keyword evidence="1 4" id="KW-0489">Methyltransferase</keyword>
<keyword evidence="7" id="KW-1185">Reference proteome</keyword>
<dbReference type="GO" id="GO:0003676">
    <property type="term" value="F:nucleic acid binding"/>
    <property type="evidence" value="ECO:0007669"/>
    <property type="project" value="InterPro"/>
</dbReference>
<reference evidence="6 7" key="1">
    <citation type="journal article" date="2009" name="PLoS ONE">
        <title>The complete genome of Teredinibacter turnerae T7901: an intracellular endosymbiont of marine wood-boring bivalves (shipworms).</title>
        <authorList>
            <person name="Yang J.C."/>
            <person name="Madupu R."/>
            <person name="Durkin A.S."/>
            <person name="Ekborg N.A."/>
            <person name="Pedamallu C.S."/>
            <person name="Hostetler J.B."/>
            <person name="Radune D."/>
            <person name="Toms B.S."/>
            <person name="Henrissat B."/>
            <person name="Coutinho P.M."/>
            <person name="Schwarz S."/>
            <person name="Field L."/>
            <person name="Trindade-Silva A.E."/>
            <person name="Soares C.A.G."/>
            <person name="Elshahawi S."/>
            <person name="Hanora A."/>
            <person name="Schmidt E.W."/>
            <person name="Haygood M.G."/>
            <person name="Posfai J."/>
            <person name="Benner J."/>
            <person name="Madinger C."/>
            <person name="Nove J."/>
            <person name="Anton B."/>
            <person name="Chaudhary K."/>
            <person name="Foster J."/>
            <person name="Holman A."/>
            <person name="Kumar S."/>
            <person name="Lessard P.A."/>
            <person name="Luyten Y.A."/>
            <person name="Slatko B."/>
            <person name="Wood N."/>
            <person name="Wu B."/>
            <person name="Teplitski M."/>
            <person name="Mougous J.D."/>
            <person name="Ward N."/>
            <person name="Eisen J.A."/>
            <person name="Badger J.H."/>
            <person name="Distel D.L."/>
        </authorList>
    </citation>
    <scope>NUCLEOTIDE SEQUENCE [LARGE SCALE GENOMIC DNA]</scope>
    <source>
        <strain evidence="7">ATCC 39867 / T7901</strain>
    </source>
</reference>
<proteinExistence type="inferred from homology"/>
<evidence type="ECO:0000313" key="7">
    <source>
        <dbReference type="Proteomes" id="UP000009080"/>
    </source>
</evidence>
<dbReference type="InterPro" id="IPR029063">
    <property type="entry name" value="SAM-dependent_MTases_sf"/>
</dbReference>
<dbReference type="PROSITE" id="PS00092">
    <property type="entry name" value="N6_MTASE"/>
    <property type="match status" value="1"/>
</dbReference>
<dbReference type="PANTHER" id="PTHR47806">
    <property type="entry name" value="50S RIBOSOMAL PROTEIN L3 GLUTAMINE METHYLTRANSFERASE"/>
    <property type="match status" value="1"/>
</dbReference>
<dbReference type="GO" id="GO:0036009">
    <property type="term" value="F:protein-glutamine N-methyltransferase activity"/>
    <property type="evidence" value="ECO:0007669"/>
    <property type="project" value="UniProtKB-UniRule"/>
</dbReference>
<dbReference type="OrthoDB" id="9800643at2"/>
<sequence>MLEELNSELITVKDWIRWGSSRFVRAKLYFGHGTDNAWDECAVLVLWALAQPWERLELIYDTRLTVDEKKRVFHAIGRRIKEKVPAAYITGEAIFGGLRFEVNENVLVPRSPIAELLLNGMHPWFQEDPASVLDLCTGSGCIGILAASVFQGSEVDISDISASALAVAARNIRNHELVDRVTAIESDLFNAPHFIGRKYDLILSNPPYVDAHDLSSMPAEYHAEPVLGLAAGNDGLSLARRILRDASKHLTRNGLLVVEVGNSWAALEEAYPEVPFVWLEFEHGGHGVFMLSAEQLHEFAEFFQQ</sequence>
<dbReference type="NCBIfam" id="TIGR03533">
    <property type="entry name" value="L3_gln_methyl"/>
    <property type="match status" value="1"/>
</dbReference>
<dbReference type="PANTHER" id="PTHR47806:SF1">
    <property type="entry name" value="RIBOSOMAL PROTEIN UL3 GLUTAMINE METHYLTRANSFERASE"/>
    <property type="match status" value="1"/>
</dbReference>
<evidence type="ECO:0000256" key="4">
    <source>
        <dbReference type="HAMAP-Rule" id="MF_02125"/>
    </source>
</evidence>
<dbReference type="InterPro" id="IPR004556">
    <property type="entry name" value="HemK-like"/>
</dbReference>
<feature type="domain" description="Methyltransferase small" evidence="5">
    <location>
        <begin position="128"/>
        <end position="213"/>
    </location>
</feature>
<dbReference type="Pfam" id="PF05175">
    <property type="entry name" value="MTS"/>
    <property type="match status" value="1"/>
</dbReference>
<evidence type="ECO:0000256" key="3">
    <source>
        <dbReference type="ARBA" id="ARBA00022691"/>
    </source>
</evidence>
<dbReference type="AlphaFoldDB" id="C5BL72"/>
<dbReference type="eggNOG" id="COG2890">
    <property type="taxonomic scope" value="Bacteria"/>
</dbReference>
<dbReference type="KEGG" id="ttu:TERTU_2508"/>
<dbReference type="GO" id="GO:0032259">
    <property type="term" value="P:methylation"/>
    <property type="evidence" value="ECO:0007669"/>
    <property type="project" value="UniProtKB-KW"/>
</dbReference>
<gene>
    <name evidence="4 6" type="primary">prmB</name>
    <name evidence="6" type="ordered locus">TERTU_2508</name>
</gene>